<comment type="caution">
    <text evidence="2">The sequence shown here is derived from an EMBL/GenBank/DDBJ whole genome shotgun (WGS) entry which is preliminary data.</text>
</comment>
<name>A0ABS3F0G9_9PROT</name>
<dbReference type="SUPFAM" id="SSF158682">
    <property type="entry name" value="TerB-like"/>
    <property type="match status" value="1"/>
</dbReference>
<reference evidence="2 3" key="1">
    <citation type="submission" date="2021-03" db="EMBL/GenBank/DDBJ databases">
        <title>Sneathiella sp. CAU 1612 isolated from Kang Won-do.</title>
        <authorList>
            <person name="Kim W."/>
        </authorList>
    </citation>
    <scope>NUCLEOTIDE SEQUENCE [LARGE SCALE GENOMIC DNA]</scope>
    <source>
        <strain evidence="2 3">CAU 1612</strain>
    </source>
</reference>
<dbReference type="RefSeq" id="WP_207040711.1">
    <property type="nucleotide sequence ID" value="NZ_JAFLNC010000001.1"/>
</dbReference>
<dbReference type="InterPro" id="IPR029024">
    <property type="entry name" value="TerB-like"/>
</dbReference>
<accession>A0ABS3F0G9</accession>
<keyword evidence="3" id="KW-1185">Reference proteome</keyword>
<evidence type="ECO:0000313" key="2">
    <source>
        <dbReference type="EMBL" id="MBO0331996.1"/>
    </source>
</evidence>
<evidence type="ECO:0000313" key="3">
    <source>
        <dbReference type="Proteomes" id="UP000664761"/>
    </source>
</evidence>
<organism evidence="2 3">
    <name type="scientific">Sneathiella sedimenti</name>
    <dbReference type="NCBI Taxonomy" id="2816034"/>
    <lineage>
        <taxon>Bacteria</taxon>
        <taxon>Pseudomonadati</taxon>
        <taxon>Pseudomonadota</taxon>
        <taxon>Alphaproteobacteria</taxon>
        <taxon>Sneathiellales</taxon>
        <taxon>Sneathiellaceae</taxon>
        <taxon>Sneathiella</taxon>
    </lineage>
</organism>
<dbReference type="EMBL" id="JAFLNC010000001">
    <property type="protein sequence ID" value="MBO0331996.1"/>
    <property type="molecule type" value="Genomic_DNA"/>
</dbReference>
<evidence type="ECO:0000259" key="1">
    <source>
        <dbReference type="Pfam" id="PF05099"/>
    </source>
</evidence>
<sequence length="144" mass="16220">MSENTATTPATQDEAHIATAALLIEAALSDDDYQDVERDAIADVLVRHYKISDADARDLVREAEKAQAASEQLFYFTRTVKESFPIETRVQLIEMLWEIAYADGVLSKFEANLVRRIAGLIYVSDRDRGNARKRVMARLGINED</sequence>
<feature type="domain" description="Co-chaperone DjlA N-terminal" evidence="1">
    <location>
        <begin position="16"/>
        <end position="132"/>
    </location>
</feature>
<dbReference type="InterPro" id="IPR007791">
    <property type="entry name" value="DjlA_N"/>
</dbReference>
<dbReference type="Proteomes" id="UP000664761">
    <property type="component" value="Unassembled WGS sequence"/>
</dbReference>
<dbReference type="Gene3D" id="1.10.3680.10">
    <property type="entry name" value="TerB-like"/>
    <property type="match status" value="1"/>
</dbReference>
<proteinExistence type="predicted"/>
<protein>
    <submittedName>
        <fullName evidence="2">TerB family tellurite resistance protein</fullName>
    </submittedName>
</protein>
<dbReference type="CDD" id="cd07313">
    <property type="entry name" value="terB_like_2"/>
    <property type="match status" value="1"/>
</dbReference>
<dbReference type="Pfam" id="PF05099">
    <property type="entry name" value="TerB"/>
    <property type="match status" value="1"/>
</dbReference>
<gene>
    <name evidence="2" type="ORF">J0X12_00120</name>
</gene>